<dbReference type="SUPFAM" id="SSF48452">
    <property type="entry name" value="TPR-like"/>
    <property type="match status" value="1"/>
</dbReference>
<accession>A0A073JEW6</accession>
<sequence>MRHPILFSACIAGAMVLSACEKKSGDAAVKRAFQDVNVVDESNLNDVMLTVADPNEAVAYFQRTSASDPSRIDLQRGLASSLVRAKRTTEAAAAYGKVVKMDGATADDQVDYADALIRSGDWAQAEKVLDGVPPTHETFKRYRLEAMVADSNQEWKKADSFYEIAVGLTTQPAGVMNNWGYSKLTRGDYTGAERLFGEAIRQDQTLFTAKNNMILARGAQRDYTLPVIPMDQIERAQLLHTLALSAIKQGDVETGKGLLRDAIETHPQHFEAAVRSLQALENNVSNG</sequence>
<proteinExistence type="predicted"/>
<dbReference type="EMBL" id="JAMD01000004">
    <property type="protein sequence ID" value="KEJ96267.1"/>
    <property type="molecule type" value="Genomic_DNA"/>
</dbReference>
<dbReference type="Gene3D" id="1.25.40.10">
    <property type="entry name" value="Tetratricopeptide repeat domain"/>
    <property type="match status" value="2"/>
</dbReference>
<reference evidence="1 2" key="1">
    <citation type="submission" date="2014-01" db="EMBL/GenBank/DDBJ databases">
        <title>Sulfitobacter sp. H3 (MCCC 1A00686) Genome Sequencing.</title>
        <authorList>
            <person name="Lai Q."/>
            <person name="Hong Z."/>
        </authorList>
    </citation>
    <scope>NUCLEOTIDE SEQUENCE [LARGE SCALE GENOMIC DNA]</scope>
    <source>
        <strain evidence="1 2">H3</strain>
    </source>
</reference>
<gene>
    <name evidence="1" type="ORF">SUH3_18570</name>
</gene>
<name>A0A073JEW6_9RHOB</name>
<organism evidence="1 2">
    <name type="scientific">Pseudosulfitobacter pseudonitzschiae</name>
    <dbReference type="NCBI Taxonomy" id="1402135"/>
    <lineage>
        <taxon>Bacteria</taxon>
        <taxon>Pseudomonadati</taxon>
        <taxon>Pseudomonadota</taxon>
        <taxon>Alphaproteobacteria</taxon>
        <taxon>Rhodobacterales</taxon>
        <taxon>Roseobacteraceae</taxon>
        <taxon>Pseudosulfitobacter</taxon>
    </lineage>
</organism>
<dbReference type="Proteomes" id="UP000027746">
    <property type="component" value="Unassembled WGS sequence"/>
</dbReference>
<dbReference type="RefSeq" id="WP_037925474.1">
    <property type="nucleotide sequence ID" value="NZ_CP054599.1"/>
</dbReference>
<comment type="caution">
    <text evidence="1">The sequence shown here is derived from an EMBL/GenBank/DDBJ whole genome shotgun (WGS) entry which is preliminary data.</text>
</comment>
<dbReference type="PROSITE" id="PS51257">
    <property type="entry name" value="PROKAR_LIPOPROTEIN"/>
    <property type="match status" value="1"/>
</dbReference>
<dbReference type="InterPro" id="IPR011990">
    <property type="entry name" value="TPR-like_helical_dom_sf"/>
</dbReference>
<evidence type="ECO:0000313" key="2">
    <source>
        <dbReference type="Proteomes" id="UP000027746"/>
    </source>
</evidence>
<evidence type="ECO:0008006" key="3">
    <source>
        <dbReference type="Google" id="ProtNLM"/>
    </source>
</evidence>
<dbReference type="GeneID" id="68870913"/>
<dbReference type="Pfam" id="PF13174">
    <property type="entry name" value="TPR_6"/>
    <property type="match status" value="1"/>
</dbReference>
<dbReference type="AlphaFoldDB" id="A0A073JEW6"/>
<evidence type="ECO:0000313" key="1">
    <source>
        <dbReference type="EMBL" id="KEJ96267.1"/>
    </source>
</evidence>
<keyword evidence="2" id="KW-1185">Reference proteome</keyword>
<dbReference type="Pfam" id="PF14559">
    <property type="entry name" value="TPR_19"/>
    <property type="match status" value="1"/>
</dbReference>
<dbReference type="OrthoDB" id="7819234at2"/>
<protein>
    <recommendedName>
        <fullName evidence="3">Tetratricopeptide repeat protein</fullName>
    </recommendedName>
</protein>
<dbReference type="InterPro" id="IPR019734">
    <property type="entry name" value="TPR_rpt"/>
</dbReference>